<reference evidence="1 2" key="1">
    <citation type="submission" date="2010-06" db="EMBL/GenBank/DDBJ databases">
        <title>Complete sequence chromosome of Methanohalobium evestigatum Z-7303.</title>
        <authorList>
            <consortium name="US DOE Joint Genome Institute"/>
            <person name="Lucas S."/>
            <person name="Copeland A."/>
            <person name="Lapidus A."/>
            <person name="Cheng J.-F."/>
            <person name="Bruce D."/>
            <person name="Goodwin L."/>
            <person name="Pitluck S."/>
            <person name="Saunders E."/>
            <person name="Detter J.C."/>
            <person name="Han C."/>
            <person name="Tapia R."/>
            <person name="Land M."/>
            <person name="Hauser L."/>
            <person name="Kyrpides N."/>
            <person name="Mikhailova N."/>
            <person name="Sieprawska-Lupa M."/>
            <person name="Whitman W.B."/>
            <person name="Anderson I."/>
            <person name="Woyke T."/>
        </authorList>
    </citation>
    <scope>NUCLEOTIDE SEQUENCE [LARGE SCALE GENOMIC DNA]</scope>
    <source>
        <strain evidence="2">ATCC BAA-1072 / DSM 3721 / NBRC 107634 / OCM 161 / Z-7303</strain>
    </source>
</reference>
<dbReference type="RefSeq" id="WP_013193645.1">
    <property type="nucleotide sequence ID" value="NC_014253.1"/>
</dbReference>
<dbReference type="STRING" id="644295.Metev_0146"/>
<sequence length="286" mass="33577">MQQCIKCGYKKRGSESNYICEDCQKFSEIFDKLWNEVNYIFNNLEIINPETDKVLKFLSDTAFVTKDNPQTRIYYKISSLIINKAWNREDTINEVEVNKYTNTTKNLLEALKVFEELGIVKIEYSGYERILKIQNKAFKVANAWRSSESLDNQLIERVAQIFAGYVLFYILQLMNNISDVSDLDNLPYNKRQRTLWVTLMSLLSKPYDGDAKINENDISKYLRKRGIASGTDLKIKQSLHNMTENPTGLIKNVKTDDDGYRVYEYSDYVVNEFERIRNGRTRHRVE</sequence>
<evidence type="ECO:0000313" key="2">
    <source>
        <dbReference type="Proteomes" id="UP000000391"/>
    </source>
</evidence>
<gene>
    <name evidence="1" type="ordered locus">Metev_0146</name>
</gene>
<proteinExistence type="predicted"/>
<dbReference type="EMBL" id="CP002069">
    <property type="protein sequence ID" value="ADI73077.1"/>
    <property type="molecule type" value="Genomic_DNA"/>
</dbReference>
<dbReference type="GeneID" id="9345757"/>
<dbReference type="AlphaFoldDB" id="D7E655"/>
<organism evidence="1 2">
    <name type="scientific">Methanohalobium evestigatum (strain ATCC BAA-1072 / DSM 3721 / NBRC 107634 / OCM 161 / Z-7303)</name>
    <dbReference type="NCBI Taxonomy" id="644295"/>
    <lineage>
        <taxon>Archaea</taxon>
        <taxon>Methanobacteriati</taxon>
        <taxon>Methanobacteriota</taxon>
        <taxon>Stenosarchaea group</taxon>
        <taxon>Methanomicrobia</taxon>
        <taxon>Methanosarcinales</taxon>
        <taxon>Methanosarcinaceae</taxon>
        <taxon>Methanohalobium</taxon>
    </lineage>
</organism>
<evidence type="ECO:0000313" key="1">
    <source>
        <dbReference type="EMBL" id="ADI73077.1"/>
    </source>
</evidence>
<dbReference type="HOGENOM" id="CLU_971841_0_0_2"/>
<keyword evidence="2" id="KW-1185">Reference proteome</keyword>
<name>D7E655_METEZ</name>
<protein>
    <submittedName>
        <fullName evidence="1">Uncharacterized protein</fullName>
    </submittedName>
</protein>
<dbReference type="Proteomes" id="UP000000391">
    <property type="component" value="Chromosome"/>
</dbReference>
<dbReference type="KEGG" id="mev:Metev_0146"/>
<accession>D7E655</accession>